<keyword evidence="2" id="KW-0472">Membrane</keyword>
<accession>A0A6C0GC44</accession>
<keyword evidence="4" id="KW-1185">Reference proteome</keyword>
<feature type="region of interest" description="Disordered" evidence="1">
    <location>
        <begin position="115"/>
        <end position="159"/>
    </location>
</feature>
<name>A0A6C0GC44_9BACT</name>
<dbReference type="AlphaFoldDB" id="A0A6C0GC44"/>
<evidence type="ECO:0000256" key="2">
    <source>
        <dbReference type="SAM" id="Phobius"/>
    </source>
</evidence>
<organism evidence="3 4">
    <name type="scientific">Rhodocytophaga rosea</name>
    <dbReference type="NCBI Taxonomy" id="2704465"/>
    <lineage>
        <taxon>Bacteria</taxon>
        <taxon>Pseudomonadati</taxon>
        <taxon>Bacteroidota</taxon>
        <taxon>Cytophagia</taxon>
        <taxon>Cytophagales</taxon>
        <taxon>Rhodocytophagaceae</taxon>
        <taxon>Rhodocytophaga</taxon>
    </lineage>
</organism>
<reference evidence="3 4" key="1">
    <citation type="submission" date="2020-01" db="EMBL/GenBank/DDBJ databases">
        <authorList>
            <person name="Kim M.K."/>
        </authorList>
    </citation>
    <scope>NUCLEOTIDE SEQUENCE [LARGE SCALE GENOMIC DNA]</scope>
    <source>
        <strain evidence="3 4">172606-1</strain>
    </source>
</reference>
<feature type="compositionally biased region" description="Low complexity" evidence="1">
    <location>
        <begin position="119"/>
        <end position="130"/>
    </location>
</feature>
<dbReference type="KEGG" id="rhoz:GXP67_01225"/>
<evidence type="ECO:0000313" key="3">
    <source>
        <dbReference type="EMBL" id="QHT65392.1"/>
    </source>
</evidence>
<proteinExistence type="predicted"/>
<evidence type="ECO:0000256" key="1">
    <source>
        <dbReference type="SAM" id="MobiDB-lite"/>
    </source>
</evidence>
<feature type="transmembrane region" description="Helical" evidence="2">
    <location>
        <begin position="59"/>
        <end position="78"/>
    </location>
</feature>
<evidence type="ECO:0000313" key="4">
    <source>
        <dbReference type="Proteomes" id="UP000480178"/>
    </source>
</evidence>
<dbReference type="Proteomes" id="UP000480178">
    <property type="component" value="Chromosome"/>
</dbReference>
<keyword evidence="2" id="KW-1133">Transmembrane helix</keyword>
<keyword evidence="2" id="KW-0812">Transmembrane</keyword>
<feature type="transmembrane region" description="Helical" evidence="2">
    <location>
        <begin position="20"/>
        <end position="39"/>
    </location>
</feature>
<gene>
    <name evidence="3" type="ORF">GXP67_01225</name>
</gene>
<sequence length="159" mass="17994">MLLQTVISEFSSRFVQTERANMVQLVTLLSYITALVMAIRMVRMLQRGDQGFNASLWRWCMGILFTILFPNFLSTVLLRQQVSEVIMDVPVAPVKGKNSGYLDDAEIQQWVSNTETERQNQPFPSPNNSNHTESELGGTIINPNAKPENFGEDLQISNQ</sequence>
<dbReference type="RefSeq" id="WP_162441479.1">
    <property type="nucleotide sequence ID" value="NZ_CP048222.1"/>
</dbReference>
<dbReference type="EMBL" id="CP048222">
    <property type="protein sequence ID" value="QHT65392.1"/>
    <property type="molecule type" value="Genomic_DNA"/>
</dbReference>
<protein>
    <submittedName>
        <fullName evidence="3">Uncharacterized protein</fullName>
    </submittedName>
</protein>